<feature type="disulfide bond" evidence="5">
    <location>
        <begin position="34"/>
        <end position="43"/>
    </location>
</feature>
<keyword evidence="6" id="KW-0472">Membrane</keyword>
<name>A0A1Y3EC65_9BILA</name>
<keyword evidence="2" id="KW-0732">Signal</keyword>
<feature type="disulfide bond" evidence="5">
    <location>
        <begin position="73"/>
        <end position="82"/>
    </location>
</feature>
<protein>
    <submittedName>
        <fullName evidence="8">EGF-like domain protein</fullName>
    </submittedName>
</protein>
<dbReference type="Pfam" id="PF00008">
    <property type="entry name" value="EGF"/>
    <property type="match status" value="2"/>
</dbReference>
<keyword evidence="6" id="KW-1133">Transmembrane helix</keyword>
<proteinExistence type="predicted"/>
<feature type="domain" description="EGF-like" evidence="7">
    <location>
        <begin position="46"/>
        <end position="83"/>
    </location>
</feature>
<dbReference type="CDD" id="cd00054">
    <property type="entry name" value="EGF_CA"/>
    <property type="match status" value="1"/>
</dbReference>
<gene>
    <name evidence="8" type="ORF">D917_10262</name>
</gene>
<evidence type="ECO:0000256" key="1">
    <source>
        <dbReference type="ARBA" id="ARBA00022536"/>
    </source>
</evidence>
<keyword evidence="4 5" id="KW-1015">Disulfide bond</keyword>
<dbReference type="EMBL" id="LVZM01016842">
    <property type="protein sequence ID" value="OUC42724.1"/>
    <property type="molecule type" value="Genomic_DNA"/>
</dbReference>
<keyword evidence="6" id="KW-0812">Transmembrane</keyword>
<dbReference type="SMART" id="SM00181">
    <property type="entry name" value="EGF"/>
    <property type="match status" value="3"/>
</dbReference>
<dbReference type="PROSITE" id="PS00022">
    <property type="entry name" value="EGF_1"/>
    <property type="match status" value="2"/>
</dbReference>
<evidence type="ECO:0000256" key="2">
    <source>
        <dbReference type="ARBA" id="ARBA00022729"/>
    </source>
</evidence>
<feature type="transmembrane region" description="Helical" evidence="6">
    <location>
        <begin position="139"/>
        <end position="158"/>
    </location>
</feature>
<dbReference type="InterPro" id="IPR000742">
    <property type="entry name" value="EGF"/>
</dbReference>
<evidence type="ECO:0000259" key="7">
    <source>
        <dbReference type="PROSITE" id="PS50026"/>
    </source>
</evidence>
<comment type="caution">
    <text evidence="8">The sequence shown here is derived from an EMBL/GenBank/DDBJ whole genome shotgun (WGS) entry which is preliminary data.</text>
</comment>
<reference evidence="8 9" key="1">
    <citation type="submission" date="2015-04" db="EMBL/GenBank/DDBJ databases">
        <title>Draft genome of the roundworm Trichinella nativa.</title>
        <authorList>
            <person name="Mitreva M."/>
        </authorList>
    </citation>
    <scope>NUCLEOTIDE SEQUENCE [LARGE SCALE GENOMIC DNA]</scope>
    <source>
        <strain evidence="8 9">ISS45</strain>
    </source>
</reference>
<organism evidence="8 9">
    <name type="scientific">Trichinella nativa</name>
    <dbReference type="NCBI Taxonomy" id="6335"/>
    <lineage>
        <taxon>Eukaryota</taxon>
        <taxon>Metazoa</taxon>
        <taxon>Ecdysozoa</taxon>
        <taxon>Nematoda</taxon>
        <taxon>Enoplea</taxon>
        <taxon>Dorylaimia</taxon>
        <taxon>Trichinellida</taxon>
        <taxon>Trichinellidae</taxon>
        <taxon>Trichinella</taxon>
    </lineage>
</organism>
<dbReference type="PROSITE" id="PS01186">
    <property type="entry name" value="EGF_2"/>
    <property type="match status" value="1"/>
</dbReference>
<evidence type="ECO:0000256" key="3">
    <source>
        <dbReference type="ARBA" id="ARBA00022737"/>
    </source>
</evidence>
<accession>A0A1Y3EC65</accession>
<keyword evidence="3" id="KW-0677">Repeat</keyword>
<evidence type="ECO:0000313" key="8">
    <source>
        <dbReference type="EMBL" id="OUC42724.1"/>
    </source>
</evidence>
<comment type="caution">
    <text evidence="5">Lacks conserved residue(s) required for the propagation of feature annotation.</text>
</comment>
<keyword evidence="1 5" id="KW-0245">EGF-like domain</keyword>
<dbReference type="PROSITE" id="PS50026">
    <property type="entry name" value="EGF_3"/>
    <property type="match status" value="3"/>
</dbReference>
<feature type="non-terminal residue" evidence="8">
    <location>
        <position position="1"/>
    </location>
</feature>
<dbReference type="InterPro" id="IPR000152">
    <property type="entry name" value="EGF-type_Asp/Asn_hydroxyl_site"/>
</dbReference>
<feature type="domain" description="EGF-like" evidence="7">
    <location>
        <begin position="6"/>
        <end position="44"/>
    </location>
</feature>
<dbReference type="PROSITE" id="PS00010">
    <property type="entry name" value="ASX_HYDROXYL"/>
    <property type="match status" value="1"/>
</dbReference>
<sequence length="177" mass="19082">CQFIVGYTFCEDHPNICQNGGKCFNAGSSYICSCTSDFQGVNCTIPEITCNNGKECLNGGNCSLVDGKHICVCSPVYTGKFCESHTGLCKKNSCKNGGCCAVLSETHFQCLCAHGFKGTLCEEAVSTLEEIAITLSNSYVTTVIAICSLVAVAFLYLSGKAVRRHRVRIFYIVNLSH</sequence>
<dbReference type="PANTHER" id="PTHR12916">
    <property type="entry name" value="CYTOCHROME C OXIDASE POLYPEPTIDE VIC-2"/>
    <property type="match status" value="1"/>
</dbReference>
<feature type="disulfide bond" evidence="5">
    <location>
        <begin position="112"/>
        <end position="121"/>
    </location>
</feature>
<evidence type="ECO:0000313" key="9">
    <source>
        <dbReference type="Proteomes" id="UP000243006"/>
    </source>
</evidence>
<dbReference type="PANTHER" id="PTHR12916:SF4">
    <property type="entry name" value="UNINFLATABLE, ISOFORM C"/>
    <property type="match status" value="1"/>
</dbReference>
<evidence type="ECO:0000256" key="6">
    <source>
        <dbReference type="SAM" id="Phobius"/>
    </source>
</evidence>
<feature type="domain" description="EGF-like" evidence="7">
    <location>
        <begin position="85"/>
        <end position="122"/>
    </location>
</feature>
<dbReference type="SUPFAM" id="SSF57196">
    <property type="entry name" value="EGF/Laminin"/>
    <property type="match status" value="3"/>
</dbReference>
<dbReference type="Gene3D" id="2.10.25.10">
    <property type="entry name" value="Laminin"/>
    <property type="match status" value="3"/>
</dbReference>
<evidence type="ECO:0000256" key="4">
    <source>
        <dbReference type="ARBA" id="ARBA00023157"/>
    </source>
</evidence>
<dbReference type="AlphaFoldDB" id="A0A1Y3EC65"/>
<dbReference type="Proteomes" id="UP000243006">
    <property type="component" value="Unassembled WGS sequence"/>
</dbReference>
<evidence type="ECO:0000256" key="5">
    <source>
        <dbReference type="PROSITE-ProRule" id="PRU00076"/>
    </source>
</evidence>